<evidence type="ECO:0000259" key="4">
    <source>
        <dbReference type="SMART" id="SM00822"/>
    </source>
</evidence>
<dbReference type="Gene3D" id="3.40.50.720">
    <property type="entry name" value="NAD(P)-binding Rossmann-like Domain"/>
    <property type="match status" value="1"/>
</dbReference>
<accession>A0ABY5LK94</accession>
<dbReference type="SUPFAM" id="SSF51735">
    <property type="entry name" value="NAD(P)-binding Rossmann-fold domains"/>
    <property type="match status" value="1"/>
</dbReference>
<keyword evidence="6" id="KW-1185">Reference proteome</keyword>
<comment type="similarity">
    <text evidence="1 3">Belongs to the short-chain dehydrogenases/reductases (SDR) family.</text>
</comment>
<proteinExistence type="inferred from homology"/>
<evidence type="ECO:0000256" key="3">
    <source>
        <dbReference type="RuleBase" id="RU000363"/>
    </source>
</evidence>
<evidence type="ECO:0000313" key="5">
    <source>
        <dbReference type="EMBL" id="UUM32492.1"/>
    </source>
</evidence>
<protein>
    <submittedName>
        <fullName evidence="5">SDR family oxidoreductase</fullName>
    </submittedName>
</protein>
<dbReference type="PANTHER" id="PTHR44196:SF1">
    <property type="entry name" value="DEHYDROGENASE_REDUCTASE SDR FAMILY MEMBER 7B"/>
    <property type="match status" value="1"/>
</dbReference>
<sequence length="268" mass="29856">MELKNKYVLITGASGGIGKAIAQELSKQGAKLILVARHEERLKEVIDSLPNPSEHQYLCADLTTREGLTLLRNKARDHLQQNKKISVVINGAGTNQFRFLAQRDADSLQHEINLNLTTPILITQSALAWLDRPGIILNIGSTFGSIGYPGYTSYCAAKAGLHRFSEALDREMDGAGIRVLYLAPRATNTELNSDLVTQMNKTLGNHCDKPQVVAKHVIKMLKKETPAKWIGWPEKLFARINQLLPNLVTSSIRKQQETIHKFVKQAEE</sequence>
<dbReference type="NCBIfam" id="NF006565">
    <property type="entry name" value="PRK09072.1"/>
    <property type="match status" value="1"/>
</dbReference>
<dbReference type="PROSITE" id="PS01162">
    <property type="entry name" value="QOR_ZETA_CRYSTAL"/>
    <property type="match status" value="1"/>
</dbReference>
<gene>
    <name evidence="5" type="ORF">NP165_19690</name>
</gene>
<dbReference type="InterPro" id="IPR036291">
    <property type="entry name" value="NAD(P)-bd_dom_sf"/>
</dbReference>
<dbReference type="InterPro" id="IPR002364">
    <property type="entry name" value="Quin_OxRdtase/zeta-crystal_CS"/>
</dbReference>
<evidence type="ECO:0000256" key="2">
    <source>
        <dbReference type="ARBA" id="ARBA00023002"/>
    </source>
</evidence>
<dbReference type="PANTHER" id="PTHR44196">
    <property type="entry name" value="DEHYDROGENASE/REDUCTASE SDR FAMILY MEMBER 7B"/>
    <property type="match status" value="1"/>
</dbReference>
<dbReference type="PRINTS" id="PR00080">
    <property type="entry name" value="SDRFAMILY"/>
</dbReference>
<dbReference type="InterPro" id="IPR002347">
    <property type="entry name" value="SDR_fam"/>
</dbReference>
<dbReference type="Proteomes" id="UP001058602">
    <property type="component" value="Chromosome 2"/>
</dbReference>
<dbReference type="EMBL" id="CP102097">
    <property type="protein sequence ID" value="UUM32492.1"/>
    <property type="molecule type" value="Genomic_DNA"/>
</dbReference>
<evidence type="ECO:0000313" key="6">
    <source>
        <dbReference type="Proteomes" id="UP001058602"/>
    </source>
</evidence>
<dbReference type="RefSeq" id="WP_257086158.1">
    <property type="nucleotide sequence ID" value="NZ_CP102097.1"/>
</dbReference>
<feature type="domain" description="Ketoreductase" evidence="4">
    <location>
        <begin position="6"/>
        <end position="199"/>
    </location>
</feature>
<reference evidence="5" key="1">
    <citation type="submission" date="2022-07" db="EMBL/GenBank/DDBJ databases">
        <title>Complete genome of Vibrio japonicus strain JCM 31412T and phylogenomic assessment of the Nereis clade of the genus Vibrio.</title>
        <authorList>
            <person name="Shlafstein M.D."/>
            <person name="Emsley S.A."/>
            <person name="Ushijima B."/>
            <person name="Videau P."/>
            <person name="Saw J.H."/>
        </authorList>
    </citation>
    <scope>NUCLEOTIDE SEQUENCE</scope>
    <source>
        <strain evidence="5">JCM 31412</strain>
    </source>
</reference>
<dbReference type="Pfam" id="PF00106">
    <property type="entry name" value="adh_short"/>
    <property type="match status" value="1"/>
</dbReference>
<dbReference type="CDD" id="cd05233">
    <property type="entry name" value="SDR_c"/>
    <property type="match status" value="1"/>
</dbReference>
<dbReference type="PRINTS" id="PR00081">
    <property type="entry name" value="GDHRDH"/>
</dbReference>
<organism evidence="5 6">
    <name type="scientific">Vibrio japonicus</name>
    <dbReference type="NCBI Taxonomy" id="1824638"/>
    <lineage>
        <taxon>Bacteria</taxon>
        <taxon>Pseudomonadati</taxon>
        <taxon>Pseudomonadota</taxon>
        <taxon>Gammaproteobacteria</taxon>
        <taxon>Vibrionales</taxon>
        <taxon>Vibrionaceae</taxon>
        <taxon>Vibrio</taxon>
    </lineage>
</organism>
<evidence type="ECO:0000256" key="1">
    <source>
        <dbReference type="ARBA" id="ARBA00006484"/>
    </source>
</evidence>
<dbReference type="InterPro" id="IPR057326">
    <property type="entry name" value="KR_dom"/>
</dbReference>
<dbReference type="SMART" id="SM00822">
    <property type="entry name" value="PKS_KR"/>
    <property type="match status" value="1"/>
</dbReference>
<keyword evidence="2" id="KW-0560">Oxidoreductase</keyword>
<name>A0ABY5LK94_9VIBR</name>